<gene>
    <name evidence="2" type="ORF">H8S55_01125</name>
</gene>
<keyword evidence="3" id="KW-1185">Reference proteome</keyword>
<dbReference type="AlphaFoldDB" id="A0A8J6J1X2"/>
<dbReference type="RefSeq" id="WP_186877450.1">
    <property type="nucleotide sequence ID" value="NZ_JACOPN010000001.1"/>
</dbReference>
<reference evidence="2" key="1">
    <citation type="submission" date="2020-08" db="EMBL/GenBank/DDBJ databases">
        <title>Genome public.</title>
        <authorList>
            <person name="Liu C."/>
            <person name="Sun Q."/>
        </authorList>
    </citation>
    <scope>NUCLEOTIDE SEQUENCE</scope>
    <source>
        <strain evidence="2">BX5</strain>
    </source>
</reference>
<accession>A0A8J6J1X2</accession>
<feature type="chain" id="PRO_5035226769" description="Type IV pilus biogenesis protein PilP" evidence="1">
    <location>
        <begin position="25"/>
        <end position="175"/>
    </location>
</feature>
<proteinExistence type="predicted"/>
<evidence type="ECO:0000256" key="1">
    <source>
        <dbReference type="SAM" id="SignalP"/>
    </source>
</evidence>
<keyword evidence="1" id="KW-0732">Signal</keyword>
<evidence type="ECO:0000313" key="3">
    <source>
        <dbReference type="Proteomes" id="UP000602260"/>
    </source>
</evidence>
<evidence type="ECO:0000313" key="2">
    <source>
        <dbReference type="EMBL" id="MBC5715940.1"/>
    </source>
</evidence>
<name>A0A8J6J1X2_9FIRM</name>
<feature type="signal peptide" evidence="1">
    <location>
        <begin position="1"/>
        <end position="24"/>
    </location>
</feature>
<evidence type="ECO:0008006" key="4">
    <source>
        <dbReference type="Google" id="ProtNLM"/>
    </source>
</evidence>
<dbReference type="EMBL" id="JACOPN010000001">
    <property type="protein sequence ID" value="MBC5715940.1"/>
    <property type="molecule type" value="Genomic_DNA"/>
</dbReference>
<sequence length="175" mass="17937">MKKYRRFLPAALALTLLCSGAALAATGDKNDPLVTLSYLEQTALPGVVSQVETKAAQRQTELAKTLSDQIAAYQQQSGTAGGNSGSAAGYTLITLTSGQTLSLDVGCEVLLRVGTATVRTNDSSAALVDVSAGGTVNNGAALTKNHLYMSTIAGRTLTPTSGTVKLLIRGGHRIG</sequence>
<dbReference type="Proteomes" id="UP000602260">
    <property type="component" value="Unassembled WGS sequence"/>
</dbReference>
<protein>
    <recommendedName>
        <fullName evidence="4">Type IV pilus biogenesis protein PilP</fullName>
    </recommendedName>
</protein>
<comment type="caution">
    <text evidence="2">The sequence shown here is derived from an EMBL/GenBank/DDBJ whole genome shotgun (WGS) entry which is preliminary data.</text>
</comment>
<organism evidence="2 3">
    <name type="scientific">Flintibacter faecis</name>
    <dbReference type="NCBI Taxonomy" id="2763047"/>
    <lineage>
        <taxon>Bacteria</taxon>
        <taxon>Bacillati</taxon>
        <taxon>Bacillota</taxon>
        <taxon>Clostridia</taxon>
        <taxon>Eubacteriales</taxon>
        <taxon>Flintibacter</taxon>
    </lineage>
</organism>